<evidence type="ECO:0000256" key="5">
    <source>
        <dbReference type="ARBA" id="ARBA00023002"/>
    </source>
</evidence>
<evidence type="ECO:0000259" key="9">
    <source>
        <dbReference type="PROSITE" id="PS51405"/>
    </source>
</evidence>
<comment type="similarity">
    <text evidence="7">Belongs to the chloroperoxidase family.</text>
</comment>
<name>A0A4Q2D864_9AGAR</name>
<evidence type="ECO:0000256" key="4">
    <source>
        <dbReference type="ARBA" id="ARBA00022723"/>
    </source>
</evidence>
<dbReference type="PANTHER" id="PTHR33577">
    <property type="entry name" value="STERIGMATOCYSTIN BIOSYNTHESIS PEROXIDASE STCC-RELATED"/>
    <property type="match status" value="1"/>
</dbReference>
<reference evidence="10 11" key="1">
    <citation type="submission" date="2019-01" db="EMBL/GenBank/DDBJ databases">
        <title>Draft genome sequence of Psathyrella aberdarensis IHI B618.</title>
        <authorList>
            <person name="Buettner E."/>
            <person name="Kellner H."/>
        </authorList>
    </citation>
    <scope>NUCLEOTIDE SEQUENCE [LARGE SCALE GENOMIC DNA]</scope>
    <source>
        <strain evidence="10 11">IHI B618</strain>
    </source>
</reference>
<evidence type="ECO:0000256" key="1">
    <source>
        <dbReference type="ARBA" id="ARBA00001970"/>
    </source>
</evidence>
<dbReference type="Proteomes" id="UP000290288">
    <property type="component" value="Unassembled WGS sequence"/>
</dbReference>
<keyword evidence="3" id="KW-0349">Heme</keyword>
<organism evidence="10 11">
    <name type="scientific">Candolleomyces aberdarensis</name>
    <dbReference type="NCBI Taxonomy" id="2316362"/>
    <lineage>
        <taxon>Eukaryota</taxon>
        <taxon>Fungi</taxon>
        <taxon>Dikarya</taxon>
        <taxon>Basidiomycota</taxon>
        <taxon>Agaricomycotina</taxon>
        <taxon>Agaricomycetes</taxon>
        <taxon>Agaricomycetidae</taxon>
        <taxon>Agaricales</taxon>
        <taxon>Agaricineae</taxon>
        <taxon>Psathyrellaceae</taxon>
        <taxon>Candolleomyces</taxon>
    </lineage>
</organism>
<evidence type="ECO:0000256" key="2">
    <source>
        <dbReference type="ARBA" id="ARBA00022559"/>
    </source>
</evidence>
<dbReference type="InterPro" id="IPR036851">
    <property type="entry name" value="Chloroperoxidase-like_sf"/>
</dbReference>
<feature type="chain" id="PRO_5020630433" evidence="8">
    <location>
        <begin position="25"/>
        <end position="383"/>
    </location>
</feature>
<evidence type="ECO:0000256" key="8">
    <source>
        <dbReference type="SAM" id="SignalP"/>
    </source>
</evidence>
<accession>A0A4Q2D864</accession>
<keyword evidence="8" id="KW-0732">Signal</keyword>
<feature type="signal peptide" evidence="8">
    <location>
        <begin position="1"/>
        <end position="24"/>
    </location>
</feature>
<feature type="domain" description="Heme haloperoxidase family profile" evidence="9">
    <location>
        <begin position="71"/>
        <end position="297"/>
    </location>
</feature>
<proteinExistence type="inferred from homology"/>
<comment type="caution">
    <text evidence="10">The sequence shown here is derived from an EMBL/GenBank/DDBJ whole genome shotgun (WGS) entry which is preliminary data.</text>
</comment>
<dbReference type="AlphaFoldDB" id="A0A4Q2D864"/>
<keyword evidence="6" id="KW-0408">Iron</keyword>
<dbReference type="EMBL" id="SDEE01000519">
    <property type="protein sequence ID" value="RXW15723.1"/>
    <property type="molecule type" value="Genomic_DNA"/>
</dbReference>
<gene>
    <name evidence="10" type="ORF">EST38_g10137</name>
</gene>
<dbReference type="GO" id="GO:0046872">
    <property type="term" value="F:metal ion binding"/>
    <property type="evidence" value="ECO:0007669"/>
    <property type="project" value="UniProtKB-KW"/>
</dbReference>
<keyword evidence="5 10" id="KW-0560">Oxidoreductase</keyword>
<keyword evidence="2 10" id="KW-0575">Peroxidase</keyword>
<evidence type="ECO:0000256" key="7">
    <source>
        <dbReference type="ARBA" id="ARBA00025795"/>
    </source>
</evidence>
<evidence type="ECO:0000313" key="11">
    <source>
        <dbReference type="Proteomes" id="UP000290288"/>
    </source>
</evidence>
<dbReference type="Pfam" id="PF01328">
    <property type="entry name" value="Peroxidase_2"/>
    <property type="match status" value="1"/>
</dbReference>
<dbReference type="OrthoDB" id="2542103at2759"/>
<dbReference type="EC" id="1.11.2.1" evidence="10"/>
<dbReference type="SUPFAM" id="SSF47571">
    <property type="entry name" value="Cloroperoxidase"/>
    <property type="match status" value="1"/>
</dbReference>
<dbReference type="PROSITE" id="PS51405">
    <property type="entry name" value="HEME_HALOPEROXIDASE"/>
    <property type="match status" value="1"/>
</dbReference>
<comment type="cofactor">
    <cofactor evidence="1">
        <name>heme b</name>
        <dbReference type="ChEBI" id="CHEBI:60344"/>
    </cofactor>
</comment>
<evidence type="ECO:0000256" key="6">
    <source>
        <dbReference type="ARBA" id="ARBA00023004"/>
    </source>
</evidence>
<dbReference type="Gene3D" id="1.10.489.10">
    <property type="entry name" value="Chloroperoxidase-like"/>
    <property type="match status" value="1"/>
</dbReference>
<keyword evidence="11" id="KW-1185">Reference proteome</keyword>
<sequence length="383" mass="42516">MIPRFFVLLNNLLFTFSTLSTSLAFPDNVDFQKYQEVLDAGARIGGAPGAVDPPPPPGPPKFTGAKLVNDRAHPWRPLRAGDERGPCPGMNTLASHGYISRDGVATPAQIVTSVQEGFNMENNFAIFVTYLAHLMNGNLVTDLLSIGGKTRKTGPDPPPPAHAGGFNVHGTFEGDAGMTRADAFFGDNHSFNQTLFDKFVDFSNRYGDGYYNLTVAGELRFQRLQDSIATNPQFSFKNVRYFTAYGESAFPINFFVDGRRKDEKLDMASALSFFRDMRYPPDFFRPPMPMSNQGIAEIFFMHPFQPGGNADGKVNNFVVDPTSADFSNPCVLYDDILNTVKTLYPNPKGVLRRNLIKNLRYFYTSIPTVLGTDCGEQFPYGRK</sequence>
<protein>
    <submittedName>
        <fullName evidence="10">Heme-thiolate peroxidase</fullName>
        <ecNumber evidence="10">1.11.2.1</ecNumber>
    </submittedName>
</protein>
<dbReference type="GO" id="GO:0004601">
    <property type="term" value="F:peroxidase activity"/>
    <property type="evidence" value="ECO:0007669"/>
    <property type="project" value="UniProtKB-KW"/>
</dbReference>
<keyword evidence="4" id="KW-0479">Metal-binding</keyword>
<evidence type="ECO:0000313" key="10">
    <source>
        <dbReference type="EMBL" id="RXW15723.1"/>
    </source>
</evidence>
<dbReference type="InterPro" id="IPR000028">
    <property type="entry name" value="Chloroperoxidase"/>
</dbReference>
<evidence type="ECO:0000256" key="3">
    <source>
        <dbReference type="ARBA" id="ARBA00022617"/>
    </source>
</evidence>
<dbReference type="PANTHER" id="PTHR33577:SF16">
    <property type="entry name" value="HEME HALOPEROXIDASE FAMILY PROFILE DOMAIN-CONTAINING PROTEIN"/>
    <property type="match status" value="1"/>
</dbReference>